<feature type="compositionally biased region" description="Acidic residues" evidence="6">
    <location>
        <begin position="585"/>
        <end position="609"/>
    </location>
</feature>
<feature type="compositionally biased region" description="Basic and acidic residues" evidence="6">
    <location>
        <begin position="89"/>
        <end position="107"/>
    </location>
</feature>
<dbReference type="Gene3D" id="2.60.40.1280">
    <property type="match status" value="1"/>
</dbReference>
<evidence type="ECO:0000256" key="6">
    <source>
        <dbReference type="SAM" id="MobiDB-lite"/>
    </source>
</evidence>
<dbReference type="InterPro" id="IPR011266">
    <property type="entry name" value="Adhesin_Fg-bd_dom_2"/>
</dbReference>
<dbReference type="Pfam" id="PF00746">
    <property type="entry name" value="Gram_pos_anchor"/>
    <property type="match status" value="1"/>
</dbReference>
<evidence type="ECO:0000256" key="1">
    <source>
        <dbReference type="ARBA" id="ARBA00004168"/>
    </source>
</evidence>
<feature type="transmembrane region" description="Helical" evidence="7">
    <location>
        <begin position="12"/>
        <end position="31"/>
    </location>
</feature>
<evidence type="ECO:0000256" key="5">
    <source>
        <dbReference type="ARBA" id="ARBA00023088"/>
    </source>
</evidence>
<feature type="compositionally biased region" description="Basic and acidic residues" evidence="6">
    <location>
        <begin position="134"/>
        <end position="144"/>
    </location>
</feature>
<dbReference type="NCBIfam" id="TIGR01168">
    <property type="entry name" value="YSIRK_signal"/>
    <property type="match status" value="1"/>
</dbReference>
<keyword evidence="2" id="KW-0134">Cell wall</keyword>
<keyword evidence="7" id="KW-1133">Transmembrane helix</keyword>
<dbReference type="NCBIfam" id="TIGR01167">
    <property type="entry name" value="LPXTG_anchor"/>
    <property type="match status" value="1"/>
</dbReference>
<feature type="region of interest" description="Disordered" evidence="6">
    <location>
        <begin position="547"/>
        <end position="799"/>
    </location>
</feature>
<evidence type="ECO:0000313" key="9">
    <source>
        <dbReference type="EMBL" id="MBA8776696.1"/>
    </source>
</evidence>
<evidence type="ECO:0000256" key="7">
    <source>
        <dbReference type="SAM" id="Phobius"/>
    </source>
</evidence>
<feature type="transmembrane region" description="Helical" evidence="7">
    <location>
        <begin position="839"/>
        <end position="855"/>
    </location>
</feature>
<sequence length="865" mass="96130">MYENKREKHAIRKFSVGTASIVIGGLIYGFMGDNEAQASETPYNNLGENQIGVNTQNPQAPQQTYKEVTNKEQASGSKALENHSPQSEEVIKTEGVENEQPKIKSSVEKNTVTDAQRQAVAKNEESSSEAIQQPKKEATDVEPQKKLYREVQPNTNAHQTLQAKNKNDIASKDISSQVEVESADIKGFNNSNTIRPHQGQGGKLQYKLKFPQDVKSGDTFKIQLSNNVNTHGISVERNAPNIVTKNEQGREETIAEGNVLEDGRTILYTFKNYVNGKQNLTADLSISYFTNPENVKDSGPQLIESKIGIDVTSSDIYIHYDNSHYVDGRISELDKKEGKFKQIAYINPNGYLNGRGIISVSGDVVSGTPKASTTPKVSIYKYKGQGYPPASIYLEPNMWEEVIMNNNLINYNNNGSYSLSLDIANDQKYAIKYEGLFDSDAEKLLYRTYIQGYYNGYYPFSFEKINGVKFYENNASGNGELRPVPPVQPDPIPEIRNNLVETTEDSNVIDISWDTALDEENGKNKGPQEEITENNNVEVVEESNLIENTEDTALDEENGENKGPQEEITENKDVEVMEEHNLIENTEDTMTEEESGQNEGSQEEVEENQVIDIIADTTPEGESGQNEGSQEEVEEHQIIDIIEDTTPEGESGQNEGSQEEVEENQVIDIIADTTSEGESGQNEGNQEEVEEHQIIDIIEDTTPEGESGQNEGNQEEVEEHQVIDIIADTTPEGESGENEGNQEEVEEHQVIDIIEDTTPEGESGQNEGNQEEIEEHQVIDRVGGKAPERKGGQIERNQEKIEEHPINAPVINVSTSLHKNAVSKSVKVLPSTGEAHKNTPTLAILLTVIGSVLLFRRKSKFNKAK</sequence>
<comment type="caution">
    <text evidence="9">The sequence shown here is derived from an EMBL/GenBank/DDBJ whole genome shotgun (WGS) entry which is preliminary data.</text>
</comment>
<accession>A0A9X0PFH3</accession>
<feature type="region of interest" description="Disordered" evidence="6">
    <location>
        <begin position="39"/>
        <end position="144"/>
    </location>
</feature>
<dbReference type="InterPro" id="IPR011252">
    <property type="entry name" value="Fibrogen-bd_dom1"/>
</dbReference>
<feature type="compositionally biased region" description="Basic and acidic residues" evidence="6">
    <location>
        <begin position="559"/>
        <end position="582"/>
    </location>
</feature>
<dbReference type="GO" id="GO:0007155">
    <property type="term" value="P:cell adhesion"/>
    <property type="evidence" value="ECO:0007669"/>
    <property type="project" value="InterPro"/>
</dbReference>
<dbReference type="Pfam" id="PF10425">
    <property type="entry name" value="SdrG_C_C"/>
    <property type="match status" value="1"/>
</dbReference>
<dbReference type="PROSITE" id="PS50847">
    <property type="entry name" value="GRAM_POS_ANCHORING"/>
    <property type="match status" value="1"/>
</dbReference>
<feature type="compositionally biased region" description="Polar residues" evidence="6">
    <location>
        <begin position="39"/>
        <end position="76"/>
    </location>
</feature>
<protein>
    <submittedName>
        <fullName evidence="9">Fibrinogen-binding adhesin SdrG C-terminal domain-containing protein</fullName>
    </submittedName>
</protein>
<keyword evidence="7" id="KW-0472">Membrane</keyword>
<dbReference type="Pfam" id="PF04650">
    <property type="entry name" value="YSIRK_signal"/>
    <property type="match status" value="1"/>
</dbReference>
<dbReference type="InterPro" id="IPR005877">
    <property type="entry name" value="YSIRK_signal_dom"/>
</dbReference>
<feature type="compositionally biased region" description="Acidic residues" evidence="6">
    <location>
        <begin position="548"/>
        <end position="558"/>
    </location>
</feature>
<evidence type="ECO:0000256" key="2">
    <source>
        <dbReference type="ARBA" id="ARBA00022512"/>
    </source>
</evidence>
<dbReference type="RefSeq" id="WP_182280839.1">
    <property type="nucleotide sequence ID" value="NZ_JABTCO010000008.1"/>
</dbReference>
<feature type="compositionally biased region" description="Basic and acidic residues" evidence="6">
    <location>
        <begin position="775"/>
        <end position="799"/>
    </location>
</feature>
<proteinExistence type="predicted"/>
<reference evidence="9 10" key="1">
    <citation type="journal article" date="2020" name="Access Microbiol">
        <title>Isolation and genome sequencing of Staphylococcus schleiferi subspecies coagulans from Antarctic seals.</title>
        <authorList>
            <person name="Foster G."/>
            <person name="Robb A."/>
            <person name="Paterson G.K."/>
        </authorList>
    </citation>
    <scope>NUCLEOTIDE SEQUENCE [LARGE SCALE GENOMIC DNA]</scope>
    <source>
        <strain evidence="9 10">M615/02/4</strain>
    </source>
</reference>
<evidence type="ECO:0000256" key="3">
    <source>
        <dbReference type="ARBA" id="ARBA00022525"/>
    </source>
</evidence>
<gene>
    <name evidence="9" type="ORF">HR081_07310</name>
</gene>
<keyword evidence="4" id="KW-0732">Signal</keyword>
<dbReference type="Pfam" id="PF17961">
    <property type="entry name" value="Big_8"/>
    <property type="match status" value="1"/>
</dbReference>
<evidence type="ECO:0000256" key="4">
    <source>
        <dbReference type="ARBA" id="ARBA00022729"/>
    </source>
</evidence>
<evidence type="ECO:0000259" key="8">
    <source>
        <dbReference type="PROSITE" id="PS50847"/>
    </source>
</evidence>
<keyword evidence="5" id="KW-0572">Peptidoglycan-anchor</keyword>
<dbReference type="InterPro" id="IPR008966">
    <property type="entry name" value="Adhesion_dom_sf"/>
</dbReference>
<dbReference type="Gene3D" id="2.60.40.1290">
    <property type="match status" value="1"/>
</dbReference>
<dbReference type="Proteomes" id="UP000524893">
    <property type="component" value="Unassembled WGS sequence"/>
</dbReference>
<feature type="domain" description="Gram-positive cocci surface proteins LPxTG" evidence="8">
    <location>
        <begin position="829"/>
        <end position="865"/>
    </location>
</feature>
<name>A0A9X0PFH3_9STAP</name>
<comment type="subcellular location">
    <subcellularLocation>
        <location evidence="1">Secreted</location>
        <location evidence="1">Cell wall</location>
        <topology evidence="1">Peptidoglycan-anchor</topology>
    </subcellularLocation>
</comment>
<dbReference type="AlphaFoldDB" id="A0A9X0PFH3"/>
<keyword evidence="7" id="KW-0812">Transmembrane</keyword>
<feature type="compositionally biased region" description="Acidic residues" evidence="6">
    <location>
        <begin position="734"/>
        <end position="746"/>
    </location>
</feature>
<dbReference type="InterPro" id="IPR019931">
    <property type="entry name" value="LPXTG_anchor"/>
</dbReference>
<dbReference type="InterPro" id="IPR041171">
    <property type="entry name" value="SDR_Ig"/>
</dbReference>
<dbReference type="EMBL" id="JABTCN010000018">
    <property type="protein sequence ID" value="MBA8776696.1"/>
    <property type="molecule type" value="Genomic_DNA"/>
</dbReference>
<dbReference type="SUPFAM" id="SSF49401">
    <property type="entry name" value="Bacterial adhesins"/>
    <property type="match status" value="2"/>
</dbReference>
<evidence type="ECO:0000313" key="10">
    <source>
        <dbReference type="Proteomes" id="UP000524893"/>
    </source>
</evidence>
<keyword evidence="3" id="KW-0964">Secreted</keyword>
<organism evidence="9 10">
    <name type="scientific">Staphylococcus coagulans</name>
    <dbReference type="NCBI Taxonomy" id="74706"/>
    <lineage>
        <taxon>Bacteria</taxon>
        <taxon>Bacillati</taxon>
        <taxon>Bacillota</taxon>
        <taxon>Bacilli</taxon>
        <taxon>Bacillales</taxon>
        <taxon>Staphylococcaceae</taxon>
        <taxon>Staphylococcus</taxon>
    </lineage>
</organism>